<feature type="region of interest" description="Disordered" evidence="5">
    <location>
        <begin position="723"/>
        <end position="762"/>
    </location>
</feature>
<evidence type="ECO:0000313" key="9">
    <source>
        <dbReference type="Proteomes" id="UP000602905"/>
    </source>
</evidence>
<dbReference type="PROSITE" id="PS51379">
    <property type="entry name" value="4FE4S_FER_2"/>
    <property type="match status" value="1"/>
</dbReference>
<feature type="compositionally biased region" description="Basic and acidic residues" evidence="5">
    <location>
        <begin position="349"/>
        <end position="361"/>
    </location>
</feature>
<keyword evidence="3 8" id="KW-0808">Transferase</keyword>
<feature type="region of interest" description="Disordered" evidence="5">
    <location>
        <begin position="1"/>
        <end position="26"/>
    </location>
</feature>
<dbReference type="GO" id="GO:0008270">
    <property type="term" value="F:zinc ion binding"/>
    <property type="evidence" value="ECO:0007669"/>
    <property type="project" value="InterPro"/>
</dbReference>
<evidence type="ECO:0000256" key="1">
    <source>
        <dbReference type="ARBA" id="ARBA00009725"/>
    </source>
</evidence>
<dbReference type="Gene3D" id="3.40.50.150">
    <property type="entry name" value="Vaccinia Virus protein VP39"/>
    <property type="match status" value="1"/>
</dbReference>
<evidence type="ECO:0000259" key="7">
    <source>
        <dbReference type="PROSITE" id="PS51379"/>
    </source>
</evidence>
<dbReference type="PROSITE" id="PS50048">
    <property type="entry name" value="ZN2_CY6_FUNGAL_2"/>
    <property type="match status" value="1"/>
</dbReference>
<dbReference type="InterPro" id="IPR036864">
    <property type="entry name" value="Zn2-C6_fun-type_DNA-bd_sf"/>
</dbReference>
<organism evidence="8 9">
    <name type="scientific">Rhizoctonia solani</name>
    <dbReference type="NCBI Taxonomy" id="456999"/>
    <lineage>
        <taxon>Eukaryota</taxon>
        <taxon>Fungi</taxon>
        <taxon>Dikarya</taxon>
        <taxon>Basidiomycota</taxon>
        <taxon>Agaricomycotina</taxon>
        <taxon>Agaricomycetes</taxon>
        <taxon>Cantharellales</taxon>
        <taxon>Ceratobasidiaceae</taxon>
        <taxon>Rhizoctonia</taxon>
    </lineage>
</organism>
<dbReference type="InterPro" id="IPR029063">
    <property type="entry name" value="SAM-dependent_MTases_sf"/>
</dbReference>
<feature type="domain" description="4Fe-4S ferredoxin-type" evidence="7">
    <location>
        <begin position="624"/>
        <end position="656"/>
    </location>
</feature>
<proteinExistence type="inferred from homology"/>
<dbReference type="AlphaFoldDB" id="A0A8H7HQA6"/>
<dbReference type="PANTHER" id="PTHR22809">
    <property type="entry name" value="METHYLTRANSFERASE-RELATED"/>
    <property type="match status" value="1"/>
</dbReference>
<reference evidence="8" key="1">
    <citation type="submission" date="2020-09" db="EMBL/GenBank/DDBJ databases">
        <title>Comparative genome analyses of four rice-infecting Rhizoctonia solani isolates reveal extensive enrichment of homogalacturonan modification genes.</title>
        <authorList>
            <person name="Lee D.-Y."/>
            <person name="Jeon J."/>
            <person name="Kim K.-T."/>
            <person name="Cheong K."/>
            <person name="Song H."/>
            <person name="Choi G."/>
            <person name="Ko J."/>
            <person name="Opiyo S.O."/>
            <person name="Zuo S."/>
            <person name="Madhav S."/>
            <person name="Lee Y.-H."/>
            <person name="Wang G.-L."/>
        </authorList>
    </citation>
    <scope>NUCLEOTIDE SEQUENCE</scope>
    <source>
        <strain evidence="8">AG1-IA WGL</strain>
    </source>
</reference>
<dbReference type="EMBL" id="JACYCD010000053">
    <property type="protein sequence ID" value="KAF8705527.1"/>
    <property type="molecule type" value="Genomic_DNA"/>
</dbReference>
<gene>
    <name evidence="8" type="ORF">RHS03_05501</name>
</gene>
<dbReference type="InterPro" id="IPR017896">
    <property type="entry name" value="4Fe4S_Fe-S-bd"/>
</dbReference>
<keyword evidence="4" id="KW-0175">Coiled coil</keyword>
<name>A0A8H7HQA6_9AGAM</name>
<feature type="domain" description="Zn(2)-C6 fungal-type" evidence="6">
    <location>
        <begin position="617"/>
        <end position="646"/>
    </location>
</feature>
<dbReference type="SMART" id="SM00066">
    <property type="entry name" value="GAL4"/>
    <property type="match status" value="1"/>
</dbReference>
<evidence type="ECO:0000256" key="3">
    <source>
        <dbReference type="ARBA" id="ARBA00022679"/>
    </source>
</evidence>
<dbReference type="PROSITE" id="PS00463">
    <property type="entry name" value="ZN2_CY6_FUNGAL_1"/>
    <property type="match status" value="1"/>
</dbReference>
<evidence type="ECO:0000256" key="4">
    <source>
        <dbReference type="SAM" id="Coils"/>
    </source>
</evidence>
<evidence type="ECO:0000256" key="5">
    <source>
        <dbReference type="SAM" id="MobiDB-lite"/>
    </source>
</evidence>
<accession>A0A8H7HQA6</accession>
<dbReference type="GO" id="GO:0052735">
    <property type="term" value="F:tRNA (cytidine-3-)-methyltransferase activity"/>
    <property type="evidence" value="ECO:0007669"/>
    <property type="project" value="TreeGrafter"/>
</dbReference>
<feature type="coiled-coil region" evidence="4">
    <location>
        <begin position="665"/>
        <end position="692"/>
    </location>
</feature>
<feature type="region of interest" description="Disordered" evidence="5">
    <location>
        <begin position="344"/>
        <end position="404"/>
    </location>
</feature>
<feature type="compositionally biased region" description="Low complexity" evidence="5">
    <location>
        <begin position="729"/>
        <end position="742"/>
    </location>
</feature>
<feature type="non-terminal residue" evidence="8">
    <location>
        <position position="856"/>
    </location>
</feature>
<dbReference type="OrthoDB" id="417697at2759"/>
<dbReference type="Gene3D" id="4.10.240.10">
    <property type="entry name" value="Zn(2)-C6 fungal-type DNA-binding domain"/>
    <property type="match status" value="1"/>
</dbReference>
<dbReference type="CDD" id="cd00067">
    <property type="entry name" value="GAL4"/>
    <property type="match status" value="1"/>
</dbReference>
<evidence type="ECO:0000313" key="8">
    <source>
        <dbReference type="EMBL" id="KAF8705527.1"/>
    </source>
</evidence>
<evidence type="ECO:0000256" key="2">
    <source>
        <dbReference type="ARBA" id="ARBA00022603"/>
    </source>
</evidence>
<dbReference type="InterPro" id="IPR026113">
    <property type="entry name" value="METTL2/6/8-like"/>
</dbReference>
<dbReference type="GO" id="GO:0032259">
    <property type="term" value="P:methylation"/>
    <property type="evidence" value="ECO:0007669"/>
    <property type="project" value="UniProtKB-KW"/>
</dbReference>
<dbReference type="GO" id="GO:0000981">
    <property type="term" value="F:DNA-binding transcription factor activity, RNA polymerase II-specific"/>
    <property type="evidence" value="ECO:0007669"/>
    <property type="project" value="InterPro"/>
</dbReference>
<dbReference type="SUPFAM" id="SSF57701">
    <property type="entry name" value="Zn2/Cys6 DNA-binding domain"/>
    <property type="match status" value="1"/>
</dbReference>
<comment type="similarity">
    <text evidence="1">Belongs to the methyltransferase superfamily. METL family.</text>
</comment>
<keyword evidence="2 8" id="KW-0489">Methyltransferase</keyword>
<dbReference type="PANTHER" id="PTHR22809:SF11">
    <property type="entry name" value="TRNA N(3)-METHYLCYTIDINE METHYLTRANSFERASE METTL2"/>
    <property type="match status" value="1"/>
</dbReference>
<protein>
    <submittedName>
        <fullName evidence="8">Methyltransferase</fullName>
    </submittedName>
</protein>
<dbReference type="SUPFAM" id="SSF53335">
    <property type="entry name" value="S-adenosyl-L-methionine-dependent methyltransferases"/>
    <property type="match status" value="1"/>
</dbReference>
<dbReference type="CDD" id="cd02440">
    <property type="entry name" value="AdoMet_MTases"/>
    <property type="match status" value="1"/>
</dbReference>
<dbReference type="Proteomes" id="UP000602905">
    <property type="component" value="Unassembled WGS sequence"/>
</dbReference>
<evidence type="ECO:0000259" key="6">
    <source>
        <dbReference type="PROSITE" id="PS50048"/>
    </source>
</evidence>
<comment type="caution">
    <text evidence="8">The sequence shown here is derived from an EMBL/GenBank/DDBJ whole genome shotgun (WGS) entry which is preliminary data.</text>
</comment>
<sequence length="856" mass="94455">MAPSSAVKIPKTNSSVHDIQADAPPFGSRFLTEDQDVWSKNAWDHVPPPSDQTERIEKALGRQRNSPVPKAEYSKYNDNPASYWDRFYKWNEGNFFRDRKWLHQEFPELTQLTDSEAGQATVVEIGCGAGNTVFPLLESNQNPKLNIIGCDYSPKAIEVVRSPGFEPAYKISSLIFFKAHPLYTANHIGSVSAHVWDLAGSTLPPGVDSGTVDVVMLKPGGLVVLRDYGRYDLTQLRFKEGRLLDDNFYVRGDGTRVYFFDLDELALLFTGTLAPKKEDSKGLVVTSQIEDNDPAFKAEISNVMILTSSDDLSSAPAPALVDVIPTEELSSRNDRPALAESTSAILDASQHDTIIRDERPEPPTSLEEVNASDGITPGPSDPHGHEPSSGVQSPGEAPPPSTDRINHAQATAAQSSTVLGISHPLFSITQLGVDRRLLVNRKRQLQMRQTTGSPEQPSKLWRWYLDRDLPLSAEELSQLGLAFSSFSAVYSIVPRPRPNRLRESLSSMLNDSLRMSYVASSPWHCTFYSAAIDDDVAPENVEEQSPTGDSLAPFATIKSPSAWTYLSLTVMVQSRSDPTSLSFFYVPECGRNRTTPMSHSVADTNIPQRRRGVGPLSCRECRRLKLKCNRQFPCTSCERRGCASVCPNGIVEAGRGSRRHILATTSQLQETVRCLEARISELEDALEESHARYSTNPHPLLQDRASTQAQTSNAPSTFVPIHGQPSPPSATIASTSPPAYSPQDSVYHIDNPGSNTPHAHPFSDVSGSAIDELIKRSRWEDTLQHYDQISQATMGNTGDVSSSSSSVEFTTPVASLYTNHNISSVRSGLPQGQQQDRIPEVSDYYMYHSYYQNQWP</sequence>
<dbReference type="InterPro" id="IPR001138">
    <property type="entry name" value="Zn2Cys6_DnaBD"/>
</dbReference>